<evidence type="ECO:0000313" key="1">
    <source>
        <dbReference type="EMBL" id="MDA2812510.1"/>
    </source>
</evidence>
<comment type="caution">
    <text evidence="1">The sequence shown here is derived from an EMBL/GenBank/DDBJ whole genome shotgun (WGS) entry which is preliminary data.</text>
</comment>
<keyword evidence="2" id="KW-1185">Reference proteome</keyword>
<evidence type="ECO:0000313" key="2">
    <source>
        <dbReference type="Proteomes" id="UP001527866"/>
    </source>
</evidence>
<sequence length="118" mass="13913">MLASRGLHDEEVAVHMSDELAWMAEDHWRTVRPFSYAEIPEGERKEFFADLGRRAELQIEALTLTMAGPDAGGEDPEQRRRRYAQARLDARQQVLEEMILPDEDHRHFEQPGWWRKLK</sequence>
<organism evidence="1 2">
    <name type="scientific">Nocardiopsis endophytica</name>
    <dbReference type="NCBI Taxonomy" id="3018445"/>
    <lineage>
        <taxon>Bacteria</taxon>
        <taxon>Bacillati</taxon>
        <taxon>Actinomycetota</taxon>
        <taxon>Actinomycetes</taxon>
        <taxon>Streptosporangiales</taxon>
        <taxon>Nocardiopsidaceae</taxon>
        <taxon>Nocardiopsis</taxon>
    </lineage>
</organism>
<dbReference type="EMBL" id="JAQFWQ010000052">
    <property type="protein sequence ID" value="MDA2812510.1"/>
    <property type="molecule type" value="Genomic_DNA"/>
</dbReference>
<proteinExistence type="predicted"/>
<reference evidence="1 2" key="1">
    <citation type="submission" date="2023-01" db="EMBL/GenBank/DDBJ databases">
        <title>Draft genome sequence of Nocardiopsis sp. RSe5-2 isolated from halophytes.</title>
        <authorList>
            <person name="Duangmal K."/>
            <person name="Chantavorakit T."/>
        </authorList>
    </citation>
    <scope>NUCLEOTIDE SEQUENCE [LARGE SCALE GENOMIC DNA]</scope>
    <source>
        <strain evidence="1 2">RSe5-2</strain>
    </source>
</reference>
<name>A0ABT4U7Y3_9ACTN</name>
<dbReference type="RefSeq" id="WP_270687100.1">
    <property type="nucleotide sequence ID" value="NZ_JAQFWQ010000052.1"/>
</dbReference>
<accession>A0ABT4U7Y3</accession>
<dbReference type="Proteomes" id="UP001527866">
    <property type="component" value="Unassembled WGS sequence"/>
</dbReference>
<protein>
    <submittedName>
        <fullName evidence="1">Uncharacterized protein</fullName>
    </submittedName>
</protein>
<gene>
    <name evidence="1" type="ORF">O4J56_17840</name>
</gene>